<dbReference type="GO" id="GO:0000030">
    <property type="term" value="F:mannosyltransferase activity"/>
    <property type="evidence" value="ECO:0007669"/>
    <property type="project" value="TreeGrafter"/>
</dbReference>
<evidence type="ECO:0000256" key="5">
    <source>
        <dbReference type="ARBA" id="ARBA00022692"/>
    </source>
</evidence>
<reference evidence="9 10" key="1">
    <citation type="journal article" date="2007" name="PLoS Pathog.">
        <title>Genome sequence of Babesia bovis and comparative analysis of apicomplexan hemoprotozoa.</title>
        <authorList>
            <person name="Brayton K.A."/>
            <person name="Lau A.O.T."/>
            <person name="Herndon D.R."/>
            <person name="Hannick L."/>
            <person name="Kappmeyer L.S."/>
            <person name="Berens S.J."/>
            <person name="Bidwell S.L."/>
            <person name="Brown W.C."/>
            <person name="Crabtree J."/>
            <person name="Fadrosh D."/>
            <person name="Feldblum T."/>
            <person name="Forberger H.A."/>
            <person name="Haas B.J."/>
            <person name="Howell J.M."/>
            <person name="Khouri H."/>
            <person name="Koo H."/>
            <person name="Mann D.J."/>
            <person name="Norimine J."/>
            <person name="Paulsen I.T."/>
            <person name="Radune D."/>
            <person name="Ren Q."/>
            <person name="Smith R.K. Jr."/>
            <person name="Suarez C.E."/>
            <person name="White O."/>
            <person name="Wortman J.R."/>
            <person name="Knowles D.P. Jr."/>
            <person name="McElwain T.F."/>
            <person name="Nene V.M."/>
        </authorList>
    </citation>
    <scope>NUCLEOTIDE SEQUENCE [LARGE SCALE GENOMIC DNA]</scope>
    <source>
        <strain evidence="9">T2Bo</strain>
    </source>
</reference>
<evidence type="ECO:0000256" key="1">
    <source>
        <dbReference type="ARBA" id="ARBA00004141"/>
    </source>
</evidence>
<comment type="subcellular location">
    <subcellularLocation>
        <location evidence="1">Membrane</location>
        <topology evidence="1">Multi-pass membrane protein</topology>
    </subcellularLocation>
</comment>
<proteinExistence type="inferred from homology"/>
<dbReference type="AlphaFoldDB" id="A7AU99"/>
<evidence type="ECO:0000256" key="3">
    <source>
        <dbReference type="ARBA" id="ARBA00022676"/>
    </source>
</evidence>
<evidence type="ECO:0000256" key="6">
    <source>
        <dbReference type="ARBA" id="ARBA00022989"/>
    </source>
</evidence>
<organism evidence="9 10">
    <name type="scientific">Babesia bovis</name>
    <dbReference type="NCBI Taxonomy" id="5865"/>
    <lineage>
        <taxon>Eukaryota</taxon>
        <taxon>Sar</taxon>
        <taxon>Alveolata</taxon>
        <taxon>Apicomplexa</taxon>
        <taxon>Aconoidasida</taxon>
        <taxon>Piroplasmida</taxon>
        <taxon>Babesiidae</taxon>
        <taxon>Babesia</taxon>
    </lineage>
</organism>
<keyword evidence="7 8" id="KW-0472">Membrane</keyword>
<feature type="transmembrane region" description="Helical" evidence="8">
    <location>
        <begin position="89"/>
        <end position="111"/>
    </location>
</feature>
<dbReference type="eggNOG" id="ENOG502QXDV">
    <property type="taxonomic scope" value="Eukaryota"/>
</dbReference>
<dbReference type="GO" id="GO:0005637">
    <property type="term" value="C:nuclear inner membrane"/>
    <property type="evidence" value="ECO:0007669"/>
    <property type="project" value="TreeGrafter"/>
</dbReference>
<evidence type="ECO:0000256" key="4">
    <source>
        <dbReference type="ARBA" id="ARBA00022679"/>
    </source>
</evidence>
<dbReference type="InterPro" id="IPR018732">
    <property type="entry name" value="Dpy-19/Dpy-19-like"/>
</dbReference>
<feature type="transmembrane region" description="Helical" evidence="8">
    <location>
        <begin position="6"/>
        <end position="33"/>
    </location>
</feature>
<dbReference type="Proteomes" id="UP000002173">
    <property type="component" value="Chromosome 2"/>
</dbReference>
<dbReference type="OMA" id="HPHYENK"/>
<keyword evidence="4" id="KW-0808">Transferase</keyword>
<name>A7AU99_BABBO</name>
<sequence>MILNGGGVALLFLLSCKTGKSIWSGVLFFGLYLSNFQEKLISRIAAIPLRENFALTGLWASLLCIRELLGNRKDDMKHFRRLLFLSFTWMFLTWQLSLHIVGTQLVCLFILNILGAISDTKMWKITTMALYALIAAWFIMLCPPFLITSHLLVGIVALLITLMALPAEENGKVSFGDTIQRLLLACSIFCLEEGLLSLTARHDGHISDMFLSKLGITKPTFDSQIYLLGTRYRPLSGFRGEFNSYFLLQAIAFCFMAIRIATILAASIAIAPYWNTLPVSEIRAPPFGELYNNRELKDLITWVNRFVEPGTPLLSDMPTSSALRAATKMRTVINPQYEHVSLRRKTHFFYTLGDCNDARWFGEKMREWYHTEIVVVPTKFCAIPHTGGPYGVQLLLSLNPLGTCPPNTSYARRLCNRLWAGDPHFEQLFSNERYLVFRYKGIIASDGDISWKVMHQLDHYKPWIHKYAILDNELGPRQIASTAHALKAHFNSPVVFPLLSYGLKAFDNNNLMLRLYAETMDFDLGMFEDAKRHYNILFKRMKSRCESLEDFDVYSVYLSHMLETGSGEATEILDVIEASSNCLNLKFPRTYGNALCEYSVTVLKAFNDTFDSNRAAVRNLAARFFLQSQAINYQNPCFFKNYTMFNAVDLSTLDVLIMFLTNN</sequence>
<evidence type="ECO:0000313" key="10">
    <source>
        <dbReference type="Proteomes" id="UP000002173"/>
    </source>
</evidence>
<dbReference type="VEuPathDB" id="PiroplasmaDB:BBOV_II005590"/>
<evidence type="ECO:0000256" key="7">
    <source>
        <dbReference type="ARBA" id="ARBA00023136"/>
    </source>
</evidence>
<keyword evidence="10" id="KW-1185">Reference proteome</keyword>
<dbReference type="Pfam" id="PF10034">
    <property type="entry name" value="Dpy19"/>
    <property type="match status" value="2"/>
</dbReference>
<dbReference type="PANTHER" id="PTHR31488:SF1">
    <property type="entry name" value="C-MANNOSYLTRANSFERASE DPY19L1"/>
    <property type="match status" value="1"/>
</dbReference>
<gene>
    <name evidence="9" type="ORF">BBOV_II005590</name>
</gene>
<keyword evidence="5 8" id="KW-0812">Transmembrane</keyword>
<evidence type="ECO:0000256" key="8">
    <source>
        <dbReference type="SAM" id="Phobius"/>
    </source>
</evidence>
<evidence type="ECO:0000313" key="9">
    <source>
        <dbReference type="EMBL" id="EDO06510.1"/>
    </source>
</evidence>
<protein>
    <submittedName>
        <fullName evidence="9">Uncharacterized protein</fullName>
    </submittedName>
</protein>
<comment type="caution">
    <text evidence="9">The sequence shown here is derived from an EMBL/GenBank/DDBJ whole genome shotgun (WGS) entry which is preliminary data.</text>
</comment>
<evidence type="ECO:0000256" key="2">
    <source>
        <dbReference type="ARBA" id="ARBA00008744"/>
    </source>
</evidence>
<keyword evidence="6 8" id="KW-1133">Transmembrane helix</keyword>
<dbReference type="PANTHER" id="PTHR31488">
    <property type="entry name" value="DPY-19-LIKE 1, LIKE (H. SAPIENS)"/>
    <property type="match status" value="1"/>
</dbReference>
<keyword evidence="3" id="KW-0328">Glycosyltransferase</keyword>
<accession>A7AU99</accession>
<dbReference type="FunCoup" id="A7AU99">
    <property type="interactions" value="15"/>
</dbReference>
<feature type="transmembrane region" description="Helical" evidence="8">
    <location>
        <begin position="53"/>
        <end position="69"/>
    </location>
</feature>
<dbReference type="EMBL" id="AAXT01000003">
    <property type="protein sequence ID" value="EDO06510.1"/>
    <property type="molecule type" value="Genomic_DNA"/>
</dbReference>
<comment type="similarity">
    <text evidence="2">Belongs to the dpy-19 family.</text>
</comment>
<dbReference type="InParanoid" id="A7AU99"/>